<dbReference type="RefSeq" id="WP_115068945.1">
    <property type="nucleotide sequence ID" value="NZ_UHID01000006.1"/>
</dbReference>
<gene>
    <name evidence="2" type="ORF">NCTC7807_03596</name>
</gene>
<name>A0A380P1D0_STRGR</name>
<dbReference type="EMBL" id="UHID01000006">
    <property type="protein sequence ID" value="SUP58225.1"/>
    <property type="molecule type" value="Genomic_DNA"/>
</dbReference>
<dbReference type="Proteomes" id="UP000254150">
    <property type="component" value="Unassembled WGS sequence"/>
</dbReference>
<reference evidence="2 3" key="1">
    <citation type="submission" date="2018-06" db="EMBL/GenBank/DDBJ databases">
        <authorList>
            <consortium name="Pathogen Informatics"/>
            <person name="Doyle S."/>
        </authorList>
    </citation>
    <scope>NUCLEOTIDE SEQUENCE [LARGE SCALE GENOMIC DNA]</scope>
    <source>
        <strain evidence="2 3">NCTC7807</strain>
    </source>
</reference>
<evidence type="ECO:0000313" key="3">
    <source>
        <dbReference type="Proteomes" id="UP000254150"/>
    </source>
</evidence>
<feature type="signal peptide" evidence="1">
    <location>
        <begin position="1"/>
        <end position="26"/>
    </location>
</feature>
<organism evidence="2 3">
    <name type="scientific">Streptomyces griseus</name>
    <dbReference type="NCBI Taxonomy" id="1911"/>
    <lineage>
        <taxon>Bacteria</taxon>
        <taxon>Bacillati</taxon>
        <taxon>Actinomycetota</taxon>
        <taxon>Actinomycetes</taxon>
        <taxon>Kitasatosporales</taxon>
        <taxon>Streptomycetaceae</taxon>
        <taxon>Streptomyces</taxon>
    </lineage>
</organism>
<evidence type="ECO:0000256" key="1">
    <source>
        <dbReference type="SAM" id="SignalP"/>
    </source>
</evidence>
<keyword evidence="1" id="KW-0732">Signal</keyword>
<dbReference type="Pfam" id="PF03995">
    <property type="entry name" value="Inhibitor_I36"/>
    <property type="match status" value="1"/>
</dbReference>
<dbReference type="AlphaFoldDB" id="A0A380P1D0"/>
<evidence type="ECO:0000313" key="2">
    <source>
        <dbReference type="EMBL" id="SUP58225.1"/>
    </source>
</evidence>
<dbReference type="GeneID" id="95070020"/>
<feature type="chain" id="PRO_5016829554" description="Secreted protein" evidence="1">
    <location>
        <begin position="27"/>
        <end position="236"/>
    </location>
</feature>
<evidence type="ECO:0008006" key="4">
    <source>
        <dbReference type="Google" id="ProtNLM"/>
    </source>
</evidence>
<accession>A0A380P1D0</accession>
<protein>
    <recommendedName>
        <fullName evidence="4">Secreted protein</fullName>
    </recommendedName>
</protein>
<proteinExistence type="predicted"/>
<sequence length="236" mass="24934">MSIRRTFAAVSLAATMLVAAAPTSSAVEDPATGADQPPAAERILATYNGSTIDLADGWQGATTCTEVAVGDVRCYDSVEAELKDLADESLGHAAAAKGQGIEVPDAIDTRGFEAEPLRVPSADSIVGTERLGSSVGTQAINDCIFGYACVYDTTTWGGRMLKWSASGTKNLSTWDFRDKAGSGCNNRQLGGFRLDDWRTGLPDPSLYVGLDRCVNFAKVSYTYGGNWNNKADAVTL</sequence>